<evidence type="ECO:0000313" key="3">
    <source>
        <dbReference type="EMBL" id="CAF1568832.1"/>
    </source>
</evidence>
<name>A0A814ZL63_9BILA</name>
<dbReference type="EMBL" id="CAJNOK010043315">
    <property type="protein sequence ID" value="CAF1568832.1"/>
    <property type="molecule type" value="Genomic_DNA"/>
</dbReference>
<evidence type="ECO:0000313" key="6">
    <source>
        <dbReference type="Proteomes" id="UP000663829"/>
    </source>
</evidence>
<feature type="chain" id="PRO_5036226730" evidence="1">
    <location>
        <begin position="19"/>
        <end position="66"/>
    </location>
</feature>
<evidence type="ECO:0000313" key="5">
    <source>
        <dbReference type="EMBL" id="CAF4362546.1"/>
    </source>
</evidence>
<dbReference type="Proteomes" id="UP000682733">
    <property type="component" value="Unassembled WGS sequence"/>
</dbReference>
<dbReference type="OrthoDB" id="9970452at2759"/>
<proteinExistence type="predicted"/>
<dbReference type="EMBL" id="CAJOBC010012145">
    <property type="protein sequence ID" value="CAF4011022.1"/>
    <property type="molecule type" value="Genomic_DNA"/>
</dbReference>
<evidence type="ECO:0000313" key="2">
    <source>
        <dbReference type="EMBL" id="CAF1245329.1"/>
    </source>
</evidence>
<keyword evidence="1" id="KW-0732">Signal</keyword>
<dbReference type="EMBL" id="CAJOBA010066064">
    <property type="protein sequence ID" value="CAF4362546.1"/>
    <property type="molecule type" value="Genomic_DNA"/>
</dbReference>
<dbReference type="Proteomes" id="UP000663829">
    <property type="component" value="Unassembled WGS sequence"/>
</dbReference>
<keyword evidence="6" id="KW-1185">Reference proteome</keyword>
<sequence>MHLSLACTLSCLLAVATSWTLDYPEAKQDPANAANFQYGRQGEIKGLVLHGTAGSNTVEWFKNPEA</sequence>
<evidence type="ECO:0000313" key="4">
    <source>
        <dbReference type="EMBL" id="CAF4011022.1"/>
    </source>
</evidence>
<dbReference type="Proteomes" id="UP000677228">
    <property type="component" value="Unassembled WGS sequence"/>
</dbReference>
<dbReference type="EMBL" id="CAJNOQ010010192">
    <property type="protein sequence ID" value="CAF1245329.1"/>
    <property type="molecule type" value="Genomic_DNA"/>
</dbReference>
<comment type="caution">
    <text evidence="2">The sequence shown here is derived from an EMBL/GenBank/DDBJ whole genome shotgun (WGS) entry which is preliminary data.</text>
</comment>
<protein>
    <submittedName>
        <fullName evidence="2">Uncharacterized protein</fullName>
    </submittedName>
</protein>
<accession>A0A814ZL63</accession>
<feature type="signal peptide" evidence="1">
    <location>
        <begin position="1"/>
        <end position="18"/>
    </location>
</feature>
<dbReference type="Proteomes" id="UP000681722">
    <property type="component" value="Unassembled WGS sequence"/>
</dbReference>
<dbReference type="AlphaFoldDB" id="A0A814ZL63"/>
<organism evidence="2 6">
    <name type="scientific">Didymodactylos carnosus</name>
    <dbReference type="NCBI Taxonomy" id="1234261"/>
    <lineage>
        <taxon>Eukaryota</taxon>
        <taxon>Metazoa</taxon>
        <taxon>Spiralia</taxon>
        <taxon>Gnathifera</taxon>
        <taxon>Rotifera</taxon>
        <taxon>Eurotatoria</taxon>
        <taxon>Bdelloidea</taxon>
        <taxon>Philodinida</taxon>
        <taxon>Philodinidae</taxon>
        <taxon>Didymodactylos</taxon>
    </lineage>
</organism>
<gene>
    <name evidence="2" type="ORF">GPM918_LOCUS25863</name>
    <name evidence="3" type="ORF">OVA965_LOCUS40235</name>
    <name evidence="4" type="ORF">SRO942_LOCUS25923</name>
    <name evidence="5" type="ORF">TMI583_LOCUS41641</name>
</gene>
<reference evidence="2" key="1">
    <citation type="submission" date="2021-02" db="EMBL/GenBank/DDBJ databases">
        <authorList>
            <person name="Nowell W R."/>
        </authorList>
    </citation>
    <scope>NUCLEOTIDE SEQUENCE</scope>
</reference>
<evidence type="ECO:0000256" key="1">
    <source>
        <dbReference type="SAM" id="SignalP"/>
    </source>
</evidence>